<feature type="chain" id="PRO_5026877404" description="Lipoprotein" evidence="1">
    <location>
        <begin position="22"/>
        <end position="113"/>
    </location>
</feature>
<evidence type="ECO:0008006" key="4">
    <source>
        <dbReference type="Google" id="ProtNLM"/>
    </source>
</evidence>
<evidence type="ECO:0000313" key="3">
    <source>
        <dbReference type="Proteomes" id="UP000494110"/>
    </source>
</evidence>
<feature type="signal peptide" evidence="1">
    <location>
        <begin position="1"/>
        <end position="21"/>
    </location>
</feature>
<name>A0A6P2VID2_BURL3</name>
<dbReference type="AlphaFoldDB" id="A0A6P2VID2"/>
<reference evidence="2 3" key="1">
    <citation type="submission" date="2019-09" db="EMBL/GenBank/DDBJ databases">
        <authorList>
            <person name="Depoorter E."/>
        </authorList>
    </citation>
    <scope>NUCLEOTIDE SEQUENCE [LARGE SCALE GENOMIC DNA]</scope>
    <source>
        <strain evidence="2">R-39750</strain>
    </source>
</reference>
<evidence type="ECO:0000313" key="2">
    <source>
        <dbReference type="EMBL" id="VWC78630.1"/>
    </source>
</evidence>
<protein>
    <recommendedName>
        <fullName evidence="4">Lipoprotein</fullName>
    </recommendedName>
</protein>
<dbReference type="EMBL" id="CABVQN010000004">
    <property type="protein sequence ID" value="VWC78630.1"/>
    <property type="molecule type" value="Genomic_DNA"/>
</dbReference>
<sequence>MKRTLLVILSAGFIGTGAAFADSPGDEFVGTWTSQQMVDTTLKITRIGNGFAVQESQQNTFGGAQVHGAAAQLVKPGMLHVNGSSVYQYEKDGGRLVIMIAPNTFAVFNRVAQ</sequence>
<organism evidence="2 3">
    <name type="scientific">Burkholderia lata (strain ATCC 17760 / DSM 23089 / LMG 22485 / NCIMB 9086 / R18194 / 383)</name>
    <dbReference type="NCBI Taxonomy" id="482957"/>
    <lineage>
        <taxon>Bacteria</taxon>
        <taxon>Pseudomonadati</taxon>
        <taxon>Pseudomonadota</taxon>
        <taxon>Betaproteobacteria</taxon>
        <taxon>Burkholderiales</taxon>
        <taxon>Burkholderiaceae</taxon>
        <taxon>Burkholderia</taxon>
        <taxon>Burkholderia cepacia complex</taxon>
    </lineage>
</organism>
<dbReference type="Proteomes" id="UP000494110">
    <property type="component" value="Unassembled WGS sequence"/>
</dbReference>
<gene>
    <name evidence="2" type="ORF">BLA39750_01033</name>
</gene>
<keyword evidence="1" id="KW-0732">Signal</keyword>
<evidence type="ECO:0000256" key="1">
    <source>
        <dbReference type="SAM" id="SignalP"/>
    </source>
</evidence>
<accession>A0A6P2VID2</accession>
<proteinExistence type="predicted"/>